<name>A0A9Q0BJ10_9MUSC</name>
<accession>A0A9Q0BJ10</accession>
<dbReference type="Proteomes" id="UP001059596">
    <property type="component" value="Unassembled WGS sequence"/>
</dbReference>
<evidence type="ECO:0000256" key="1">
    <source>
        <dbReference type="SAM" id="Coils"/>
    </source>
</evidence>
<comment type="caution">
    <text evidence="2">The sequence shown here is derived from an EMBL/GenBank/DDBJ whole genome shotgun (WGS) entry which is preliminary data.</text>
</comment>
<feature type="coiled-coil region" evidence="1">
    <location>
        <begin position="22"/>
        <end position="49"/>
    </location>
</feature>
<protein>
    <submittedName>
        <fullName evidence="2">Uncharacterized protein</fullName>
    </submittedName>
</protein>
<organism evidence="2 3">
    <name type="scientific">Drosophila gunungcola</name>
    <name type="common">fruit fly</name>
    <dbReference type="NCBI Taxonomy" id="103775"/>
    <lineage>
        <taxon>Eukaryota</taxon>
        <taxon>Metazoa</taxon>
        <taxon>Ecdysozoa</taxon>
        <taxon>Arthropoda</taxon>
        <taxon>Hexapoda</taxon>
        <taxon>Insecta</taxon>
        <taxon>Pterygota</taxon>
        <taxon>Neoptera</taxon>
        <taxon>Endopterygota</taxon>
        <taxon>Diptera</taxon>
        <taxon>Brachycera</taxon>
        <taxon>Muscomorpha</taxon>
        <taxon>Ephydroidea</taxon>
        <taxon>Drosophilidae</taxon>
        <taxon>Drosophila</taxon>
        <taxon>Sophophora</taxon>
    </lineage>
</organism>
<sequence length="122" mass="13910">MDPHMPKFAFTPAPLEAAPSSSLRVEVRVRMLEREIRELKGEVVEVKSLMTAMLETNCQMLAILKKMGPAETKLFPQFPLTLFEQLKEVDSQITGNELKYIALFKTLLEDNLPKNFSRILST</sequence>
<reference evidence="2" key="1">
    <citation type="journal article" date="2023" name="Genome Biol. Evol.">
        <title>Long-read-based Genome Assembly of Drosophila gunungcola Reveals Fewer Chemosensory Genes in Flower-breeding Species.</title>
        <authorList>
            <person name="Negi A."/>
            <person name="Liao B.Y."/>
            <person name="Yeh S.D."/>
        </authorList>
    </citation>
    <scope>NUCLEOTIDE SEQUENCE</scope>
    <source>
        <strain evidence="2">Sukarami</strain>
    </source>
</reference>
<evidence type="ECO:0000313" key="3">
    <source>
        <dbReference type="Proteomes" id="UP001059596"/>
    </source>
</evidence>
<evidence type="ECO:0000313" key="2">
    <source>
        <dbReference type="EMBL" id="KAI8033214.1"/>
    </source>
</evidence>
<dbReference type="AlphaFoldDB" id="A0A9Q0BJ10"/>
<keyword evidence="3" id="KW-1185">Reference proteome</keyword>
<gene>
    <name evidence="2" type="ORF">M5D96_014031</name>
</gene>
<feature type="non-terminal residue" evidence="2">
    <location>
        <position position="122"/>
    </location>
</feature>
<dbReference type="EMBL" id="JAMKOV010000165">
    <property type="protein sequence ID" value="KAI8033214.1"/>
    <property type="molecule type" value="Genomic_DNA"/>
</dbReference>
<keyword evidence="1" id="KW-0175">Coiled coil</keyword>
<proteinExistence type="predicted"/>